<evidence type="ECO:0000259" key="2">
    <source>
        <dbReference type="PROSITE" id="PS51192"/>
    </source>
</evidence>
<feature type="non-terminal residue" evidence="4">
    <location>
        <position position="1"/>
    </location>
</feature>
<keyword evidence="4" id="KW-0067">ATP-binding</keyword>
<comment type="caution">
    <text evidence="4">The sequence shown here is derived from an EMBL/GenBank/DDBJ whole genome shotgun (WGS) entry which is preliminary data.</text>
</comment>
<accession>A0ABV9L3R1</accession>
<dbReference type="Proteomes" id="UP001596023">
    <property type="component" value="Unassembled WGS sequence"/>
</dbReference>
<dbReference type="InterPro" id="IPR014001">
    <property type="entry name" value="Helicase_ATP-bd"/>
</dbReference>
<dbReference type="GO" id="GO:0016787">
    <property type="term" value="F:hydrolase activity"/>
    <property type="evidence" value="ECO:0007669"/>
    <property type="project" value="UniProtKB-KW"/>
</dbReference>
<dbReference type="RefSeq" id="WP_380002018.1">
    <property type="nucleotide sequence ID" value="NZ_JBHSGN010000178.1"/>
</dbReference>
<dbReference type="InterPro" id="IPR027417">
    <property type="entry name" value="P-loop_NTPase"/>
</dbReference>
<dbReference type="InterPro" id="IPR000330">
    <property type="entry name" value="SNF2_N"/>
</dbReference>
<evidence type="ECO:0000256" key="1">
    <source>
        <dbReference type="ARBA" id="ARBA00022801"/>
    </source>
</evidence>
<dbReference type="EMBL" id="JBHSGN010000178">
    <property type="protein sequence ID" value="MFC4677130.1"/>
    <property type="molecule type" value="Genomic_DNA"/>
</dbReference>
<dbReference type="InterPro" id="IPR049730">
    <property type="entry name" value="SNF2/RAD54-like_C"/>
</dbReference>
<evidence type="ECO:0000313" key="4">
    <source>
        <dbReference type="EMBL" id="MFC4677130.1"/>
    </source>
</evidence>
<dbReference type="SMART" id="SM00490">
    <property type="entry name" value="HELICc"/>
    <property type="match status" value="1"/>
</dbReference>
<dbReference type="EC" id="3.6.4.-" evidence="4"/>
<sequence>LIISIIEHPLFGYLLQPLWARREKTDSLTIVEIAGEKAGSFTFLPQAHREIVALAGRCTAKSLMKSYSKETTVSGFEKNVTEKTIETYIRPAIERYQQRIIERLPQSGLEVYFREGVKVRALFDSAKAEVYPDPARAVFNFIKNGGQELRYFITLAAGNEIIDLNGKPFGVICSDPACVFVDRKLLVFKDIDAKKLLPFFSKEYVTVPPASEKAYIEKFIANCLKNNVEVNARGIDIQEIYPPCTARLTLTNGLDMQPVLSLDFLYEGKACPIDTPDKKVVYARQADGTTALVWFYRDKERESSLIKLLTDNGLERKWLNGFRVKQTEPEDDTNGLIDWIQAHREILGLFDLVQDIPDKRYFLGEISLENKPDESPDWFDVKSEAVFGTFRIPFIRFRNHILNDIREYVLPDGSIAVLPGEWFSRYYELMFFGREDGANIRLQRHHFRLAGILDAGTHKPVPEIHSDGLYPVPEGLNATLRPYQHKGFSWLLSLSENNFGGCLADDMGLGKTLQAITLLQYFYQHRKKEKPNRQSKVSGQLSLFTEDDISQSSSSREYPPSLVVVPASLLYNWQHELERFAPARKVYIYSGGRRMRTKDTDMFFSMFDVVLTTYGTLRIDIEMLECCSFHYFILDESQYVKNPDSVTYKAVMRIKAMHKLALTGTPVENSLTDLWAQFNIVNTGMLGNLQDFRKAYANPLRRNNKEKEAALLKIIQPFILRRTKAEVAPELPPLTEKTVYCNMSESQAESYNLEKNKLRNSLIAGEQSADTQKLSFMALQGLTRLRLLANHPKLLDLSYCGDSGKFEQVAMYLETLRNSKHKVLVFSSFVKHLRLFSGYFDQNNWKYAWLTGDMKIRDREKQVDLYMHDPEVNCFFISIKAGGVGLNLTAADYVLILDPWWNPAVENQAVSRSHRIGQQKHVIAYRFISSGTVEEKIRRLQDGKSKLAEVFASGSNPLQGMDKDDV</sequence>
<dbReference type="PROSITE" id="PS51194">
    <property type="entry name" value="HELICASE_CTER"/>
    <property type="match status" value="1"/>
</dbReference>
<feature type="domain" description="Helicase C-terminal" evidence="3">
    <location>
        <begin position="805"/>
        <end position="966"/>
    </location>
</feature>
<dbReference type="Gene3D" id="3.40.50.10810">
    <property type="entry name" value="Tandem AAA-ATPase domain"/>
    <property type="match status" value="1"/>
</dbReference>
<organism evidence="4 5">
    <name type="scientific">Dysgonomonas termitidis</name>
    <dbReference type="NCBI Taxonomy" id="1516126"/>
    <lineage>
        <taxon>Bacteria</taxon>
        <taxon>Pseudomonadati</taxon>
        <taxon>Bacteroidota</taxon>
        <taxon>Bacteroidia</taxon>
        <taxon>Bacteroidales</taxon>
        <taxon>Dysgonomonadaceae</taxon>
        <taxon>Dysgonomonas</taxon>
    </lineage>
</organism>
<dbReference type="Pfam" id="PF00271">
    <property type="entry name" value="Helicase_C"/>
    <property type="match status" value="1"/>
</dbReference>
<dbReference type="SMART" id="SM00487">
    <property type="entry name" value="DEXDc"/>
    <property type="match status" value="1"/>
</dbReference>
<feature type="domain" description="Helicase ATP-binding" evidence="2">
    <location>
        <begin position="492"/>
        <end position="684"/>
    </location>
</feature>
<evidence type="ECO:0000259" key="3">
    <source>
        <dbReference type="PROSITE" id="PS51194"/>
    </source>
</evidence>
<feature type="non-terminal residue" evidence="4">
    <location>
        <position position="966"/>
    </location>
</feature>
<reference evidence="5" key="1">
    <citation type="journal article" date="2019" name="Int. J. Syst. Evol. Microbiol.">
        <title>The Global Catalogue of Microorganisms (GCM) 10K type strain sequencing project: providing services to taxonomists for standard genome sequencing and annotation.</title>
        <authorList>
            <consortium name="The Broad Institute Genomics Platform"/>
            <consortium name="The Broad Institute Genome Sequencing Center for Infectious Disease"/>
            <person name="Wu L."/>
            <person name="Ma J."/>
        </authorList>
    </citation>
    <scope>NUCLEOTIDE SEQUENCE [LARGE SCALE GENOMIC DNA]</scope>
    <source>
        <strain evidence="5">CCUG 66188</strain>
    </source>
</reference>
<keyword evidence="4" id="KW-0547">Nucleotide-binding</keyword>
<keyword evidence="1 4" id="KW-0378">Hydrolase</keyword>
<dbReference type="CDD" id="cd18793">
    <property type="entry name" value="SF2_C_SNF"/>
    <property type="match status" value="1"/>
</dbReference>
<dbReference type="PANTHER" id="PTHR10799">
    <property type="entry name" value="SNF2/RAD54 HELICASE FAMILY"/>
    <property type="match status" value="1"/>
</dbReference>
<dbReference type="PROSITE" id="PS51192">
    <property type="entry name" value="HELICASE_ATP_BIND_1"/>
    <property type="match status" value="1"/>
</dbReference>
<dbReference type="Gene3D" id="3.40.50.300">
    <property type="entry name" value="P-loop containing nucleotide triphosphate hydrolases"/>
    <property type="match status" value="1"/>
</dbReference>
<evidence type="ECO:0000313" key="5">
    <source>
        <dbReference type="Proteomes" id="UP001596023"/>
    </source>
</evidence>
<dbReference type="InterPro" id="IPR001650">
    <property type="entry name" value="Helicase_C-like"/>
</dbReference>
<gene>
    <name evidence="4" type="ORF">ACFO6W_25950</name>
</gene>
<keyword evidence="5" id="KW-1185">Reference proteome</keyword>
<dbReference type="CDD" id="cd18012">
    <property type="entry name" value="DEXQc_arch_SWI2_SNF2"/>
    <property type="match status" value="1"/>
</dbReference>
<dbReference type="GO" id="GO:0004386">
    <property type="term" value="F:helicase activity"/>
    <property type="evidence" value="ECO:0007669"/>
    <property type="project" value="UniProtKB-KW"/>
</dbReference>
<name>A0ABV9L3R1_9BACT</name>
<dbReference type="Pfam" id="PF00176">
    <property type="entry name" value="SNF2-rel_dom"/>
    <property type="match status" value="1"/>
</dbReference>
<proteinExistence type="predicted"/>
<keyword evidence="4" id="KW-0347">Helicase</keyword>
<dbReference type="InterPro" id="IPR038718">
    <property type="entry name" value="SNF2-like_sf"/>
</dbReference>
<protein>
    <submittedName>
        <fullName evidence="4">DEAD/DEAH box helicase</fullName>
        <ecNumber evidence="4">3.6.4.-</ecNumber>
    </submittedName>
</protein>
<dbReference type="SUPFAM" id="SSF52540">
    <property type="entry name" value="P-loop containing nucleoside triphosphate hydrolases"/>
    <property type="match status" value="2"/>
</dbReference>